<feature type="domain" description="SsuA/THI5-like" evidence="5">
    <location>
        <begin position="69"/>
        <end position="267"/>
    </location>
</feature>
<dbReference type="Pfam" id="PF09084">
    <property type="entry name" value="NMT1"/>
    <property type="match status" value="1"/>
</dbReference>
<name>A0A7K0CML4_9ACTN</name>
<evidence type="ECO:0000259" key="5">
    <source>
        <dbReference type="Pfam" id="PF09084"/>
    </source>
</evidence>
<comment type="subcellular location">
    <subcellularLocation>
        <location evidence="1">Periplasm</location>
    </subcellularLocation>
</comment>
<dbReference type="PROSITE" id="PS51257">
    <property type="entry name" value="PROKAR_LIPOPROTEIN"/>
    <property type="match status" value="1"/>
</dbReference>
<evidence type="ECO:0000256" key="4">
    <source>
        <dbReference type="SAM" id="SignalP"/>
    </source>
</evidence>
<evidence type="ECO:0000256" key="1">
    <source>
        <dbReference type="ARBA" id="ARBA00004418"/>
    </source>
</evidence>
<dbReference type="EMBL" id="WEGJ01000021">
    <property type="protein sequence ID" value="MQY14513.1"/>
    <property type="molecule type" value="Genomic_DNA"/>
</dbReference>
<feature type="chain" id="PRO_5038384030" description="SsuA/THI5-like domain-containing protein" evidence="4">
    <location>
        <begin position="22"/>
        <end position="333"/>
    </location>
</feature>
<gene>
    <name evidence="6" type="ORF">SRB5_46810</name>
</gene>
<dbReference type="InterPro" id="IPR015168">
    <property type="entry name" value="SsuA/THI5"/>
</dbReference>
<dbReference type="PANTHER" id="PTHR30024">
    <property type="entry name" value="ALIPHATIC SULFONATES-BINDING PROTEIN-RELATED"/>
    <property type="match status" value="1"/>
</dbReference>
<organism evidence="6 7">
    <name type="scientific">Streptomyces smaragdinus</name>
    <dbReference type="NCBI Taxonomy" id="2585196"/>
    <lineage>
        <taxon>Bacteria</taxon>
        <taxon>Bacillati</taxon>
        <taxon>Actinomycetota</taxon>
        <taxon>Actinomycetes</taxon>
        <taxon>Kitasatosporales</taxon>
        <taxon>Streptomycetaceae</taxon>
        <taxon>Streptomyces</taxon>
    </lineage>
</organism>
<dbReference type="RefSeq" id="WP_153455243.1">
    <property type="nucleotide sequence ID" value="NZ_WEGJ01000021.1"/>
</dbReference>
<evidence type="ECO:0000256" key="2">
    <source>
        <dbReference type="ARBA" id="ARBA00010742"/>
    </source>
</evidence>
<keyword evidence="7" id="KW-1185">Reference proteome</keyword>
<dbReference type="AlphaFoldDB" id="A0A7K0CML4"/>
<protein>
    <recommendedName>
        <fullName evidence="5">SsuA/THI5-like domain-containing protein</fullName>
    </recommendedName>
</protein>
<dbReference type="Proteomes" id="UP000466345">
    <property type="component" value="Unassembled WGS sequence"/>
</dbReference>
<dbReference type="Gene3D" id="3.40.190.10">
    <property type="entry name" value="Periplasmic binding protein-like II"/>
    <property type="match status" value="2"/>
</dbReference>
<sequence length="333" mass="35106">MTFRRSAKLGASVFSISLVLAAATACGSDEEKTAANGDPTVVFQTIPASTSALLAAQIDAAGLEKKYHVNVEVKAAGSLNASFQEFITGRSDCIVGDPYSFGLKASDGLPIHVAATIASTGGYVLADEKSGIKTPADLKGKRLASAVGGSLHLLMDTAAQNWYGTSFEDDVNVIQSESAPAIAQLAAGKLDATLTYETSASALFNKAKNFHVAYDMGPDYQKNLGVDELWQTVLLCRKDHNLETKTVGQFTAMLKDAGEQLNKDPKATDALAVSSFDAEPNAYGEAFKSGRLAFNIRPVDAGVAKSITDVVGLMTKTGTMEKFDLPADYLKAE</sequence>
<evidence type="ECO:0000256" key="3">
    <source>
        <dbReference type="ARBA" id="ARBA00022729"/>
    </source>
</evidence>
<comment type="similarity">
    <text evidence="2">Belongs to the bacterial solute-binding protein SsuA/TauA family.</text>
</comment>
<evidence type="ECO:0000313" key="7">
    <source>
        <dbReference type="Proteomes" id="UP000466345"/>
    </source>
</evidence>
<comment type="caution">
    <text evidence="6">The sequence shown here is derived from an EMBL/GenBank/DDBJ whole genome shotgun (WGS) entry which is preliminary data.</text>
</comment>
<keyword evidence="3 4" id="KW-0732">Signal</keyword>
<dbReference type="GO" id="GO:0042597">
    <property type="term" value="C:periplasmic space"/>
    <property type="evidence" value="ECO:0007669"/>
    <property type="project" value="UniProtKB-SubCell"/>
</dbReference>
<dbReference type="SUPFAM" id="SSF53850">
    <property type="entry name" value="Periplasmic binding protein-like II"/>
    <property type="match status" value="1"/>
</dbReference>
<evidence type="ECO:0000313" key="6">
    <source>
        <dbReference type="EMBL" id="MQY14513.1"/>
    </source>
</evidence>
<accession>A0A7K0CML4</accession>
<reference evidence="6 7" key="1">
    <citation type="submission" date="2019-10" db="EMBL/GenBank/DDBJ databases">
        <title>Streptomyces smaragdinus sp. nov. and Streptomyces fabii sp. nov., isolated from the gut of fungus growing-termite Macrotermes natalensis.</title>
        <authorList>
            <person name="Schwitalla J."/>
            <person name="Benndorf R."/>
            <person name="Martin K."/>
            <person name="De Beer W."/>
            <person name="Kaster A.-K."/>
            <person name="Vollmers J."/>
            <person name="Poulsen M."/>
            <person name="Beemelmanns C."/>
        </authorList>
    </citation>
    <scope>NUCLEOTIDE SEQUENCE [LARGE SCALE GENOMIC DNA]</scope>
    <source>
        <strain evidence="6 7">RB5</strain>
    </source>
</reference>
<dbReference type="OrthoDB" id="5348911at2"/>
<feature type="signal peptide" evidence="4">
    <location>
        <begin position="1"/>
        <end position="21"/>
    </location>
</feature>
<dbReference type="PANTHER" id="PTHR30024:SF47">
    <property type="entry name" value="TAURINE-BINDING PERIPLASMIC PROTEIN"/>
    <property type="match status" value="1"/>
</dbReference>
<proteinExistence type="inferred from homology"/>